<dbReference type="Proteomes" id="UP001497497">
    <property type="component" value="Unassembled WGS sequence"/>
</dbReference>
<reference evidence="3 4" key="1">
    <citation type="submission" date="2024-04" db="EMBL/GenBank/DDBJ databases">
        <authorList>
            <consortium name="Genoscope - CEA"/>
            <person name="William W."/>
        </authorList>
    </citation>
    <scope>NUCLEOTIDE SEQUENCE [LARGE SCALE GENOMIC DNA]</scope>
</reference>
<feature type="non-terminal residue" evidence="3">
    <location>
        <position position="1"/>
    </location>
</feature>
<feature type="compositionally biased region" description="Low complexity" evidence="1">
    <location>
        <begin position="1"/>
        <end position="92"/>
    </location>
</feature>
<sequence>TANVPTTTTTADASTNTTTANVPTTATTANVPTTTSTADVPTNTATANVTTTATTADVPTNTTTADVPTTTTTADVPTNTTTADVPTNTTTAEVPSLLTTSIAPNTITDPTFRTNSTAQQVGSKSISPSSSSHQSISQSSSSHQSISQSSSSSHQSISPSSSSHQSISPSSSPHQSIISSFVSSDWSSRHFGSLEYTSFQGSDATRTTHPVEFSNSERLASASQIITTSPQIQTSSQLKFVSTLETSRLTSVNSSLVTQSGEILISTSKSTFQTHPTATPTTKLSFELTPHTSTVSYHPGDTLTPHTSTVSYHLGDTLPYSSGYGNIKSPTIYDILPTRLTEVQGHQSFHSLGEQIHRDSSSRLYEMTSSVSPSRVSTSSDSFHFQWSRSVTPTESSIFSSRSDSEVIASVESMTLLSLNSDSHSLEQFNSVSSVIQGSLISLTDASAAVTPESINTNAHTLVYSDSNIQTHSTNITAFQTMSASSPALTDRADPTTSSSSTLSQPMWTVEPSRPHTSPYTTSTMMVSLDENNVTNLTTPTSPSNLYILFTFTTSDCTSLTHSPYIEELKLKICELFTKLSHNINITHISIEDPQCVHNTIVVNFKDTISSLLITNLENFILGKGEPSHFHLGPEGNKILFNITHWQKMDQPAPKSSRGAGEVAVITTAVCVCVALIATGVVILVKEFYYKKINKRINFMEPPNFFFKSA</sequence>
<evidence type="ECO:0000313" key="3">
    <source>
        <dbReference type="EMBL" id="CAL1532979.1"/>
    </source>
</evidence>
<proteinExistence type="predicted"/>
<evidence type="ECO:0000256" key="1">
    <source>
        <dbReference type="SAM" id="MobiDB-lite"/>
    </source>
</evidence>
<evidence type="ECO:0008006" key="5">
    <source>
        <dbReference type="Google" id="ProtNLM"/>
    </source>
</evidence>
<name>A0AAV2HGZ6_LYMST</name>
<feature type="transmembrane region" description="Helical" evidence="2">
    <location>
        <begin position="663"/>
        <end position="685"/>
    </location>
</feature>
<feature type="region of interest" description="Disordered" evidence="1">
    <location>
        <begin position="1"/>
        <end position="174"/>
    </location>
</feature>
<organism evidence="3 4">
    <name type="scientific">Lymnaea stagnalis</name>
    <name type="common">Great pond snail</name>
    <name type="synonym">Helix stagnalis</name>
    <dbReference type="NCBI Taxonomy" id="6523"/>
    <lineage>
        <taxon>Eukaryota</taxon>
        <taxon>Metazoa</taxon>
        <taxon>Spiralia</taxon>
        <taxon>Lophotrochozoa</taxon>
        <taxon>Mollusca</taxon>
        <taxon>Gastropoda</taxon>
        <taxon>Heterobranchia</taxon>
        <taxon>Euthyneura</taxon>
        <taxon>Panpulmonata</taxon>
        <taxon>Hygrophila</taxon>
        <taxon>Lymnaeoidea</taxon>
        <taxon>Lymnaeidae</taxon>
        <taxon>Lymnaea</taxon>
    </lineage>
</organism>
<evidence type="ECO:0000313" key="4">
    <source>
        <dbReference type="Proteomes" id="UP001497497"/>
    </source>
</evidence>
<dbReference type="PANTHER" id="PTHR40380:SF1">
    <property type="match status" value="1"/>
</dbReference>
<dbReference type="PANTHER" id="PTHR40380">
    <property type="entry name" value="FIBRONECTIN TYPE-III DOMAIN-CONTAINING PROTEIN-RELATED"/>
    <property type="match status" value="1"/>
</dbReference>
<dbReference type="AlphaFoldDB" id="A0AAV2HGZ6"/>
<feature type="non-terminal residue" evidence="3">
    <location>
        <position position="710"/>
    </location>
</feature>
<feature type="region of interest" description="Disordered" evidence="1">
    <location>
        <begin position="486"/>
        <end position="519"/>
    </location>
</feature>
<protein>
    <recommendedName>
        <fullName evidence="5">SEA domain-containing protein</fullName>
    </recommendedName>
</protein>
<dbReference type="EMBL" id="CAXITT010000130">
    <property type="protein sequence ID" value="CAL1532979.1"/>
    <property type="molecule type" value="Genomic_DNA"/>
</dbReference>
<comment type="caution">
    <text evidence="3">The sequence shown here is derived from an EMBL/GenBank/DDBJ whole genome shotgun (WGS) entry which is preliminary data.</text>
</comment>
<keyword evidence="2" id="KW-0812">Transmembrane</keyword>
<evidence type="ECO:0000256" key="2">
    <source>
        <dbReference type="SAM" id="Phobius"/>
    </source>
</evidence>
<keyword evidence="4" id="KW-1185">Reference proteome</keyword>
<keyword evidence="2" id="KW-1133">Transmembrane helix</keyword>
<feature type="compositionally biased region" description="Low complexity" evidence="1">
    <location>
        <begin position="125"/>
        <end position="174"/>
    </location>
</feature>
<keyword evidence="2" id="KW-0472">Membrane</keyword>
<accession>A0AAV2HGZ6</accession>
<feature type="compositionally biased region" description="Polar residues" evidence="1">
    <location>
        <begin position="97"/>
        <end position="124"/>
    </location>
</feature>
<gene>
    <name evidence="3" type="ORF">GSLYS_00006997001</name>
</gene>